<organism evidence="1 2">
    <name type="scientific">Brassica cretica</name>
    <name type="common">Mustard</name>
    <dbReference type="NCBI Taxonomy" id="69181"/>
    <lineage>
        <taxon>Eukaryota</taxon>
        <taxon>Viridiplantae</taxon>
        <taxon>Streptophyta</taxon>
        <taxon>Embryophyta</taxon>
        <taxon>Tracheophyta</taxon>
        <taxon>Spermatophyta</taxon>
        <taxon>Magnoliopsida</taxon>
        <taxon>eudicotyledons</taxon>
        <taxon>Gunneridae</taxon>
        <taxon>Pentapetalae</taxon>
        <taxon>rosids</taxon>
        <taxon>malvids</taxon>
        <taxon>Brassicales</taxon>
        <taxon>Brassicaceae</taxon>
        <taxon>Brassiceae</taxon>
        <taxon>Brassica</taxon>
    </lineage>
</organism>
<dbReference type="EMBL" id="QGKV02000299">
    <property type="protein sequence ID" value="KAF3591102.1"/>
    <property type="molecule type" value="Genomic_DNA"/>
</dbReference>
<sequence>MTALAEKGIQLQVGSGCRIAMGRNGSTDRMFGYARRFGYGRRFGYDCRLVTTADLSTAAD</sequence>
<dbReference type="Proteomes" id="UP000266723">
    <property type="component" value="Unassembled WGS sequence"/>
</dbReference>
<name>A0ABQ7E228_BRACR</name>
<evidence type="ECO:0000313" key="2">
    <source>
        <dbReference type="Proteomes" id="UP000266723"/>
    </source>
</evidence>
<proteinExistence type="predicted"/>
<reference evidence="1 2" key="1">
    <citation type="journal article" date="2020" name="BMC Genomics">
        <title>Intraspecific diversification of the crop wild relative Brassica cretica Lam. using demographic model selection.</title>
        <authorList>
            <person name="Kioukis A."/>
            <person name="Michalopoulou V.A."/>
            <person name="Briers L."/>
            <person name="Pirintsos S."/>
            <person name="Studholme D.J."/>
            <person name="Pavlidis P."/>
            <person name="Sarris P.F."/>
        </authorList>
    </citation>
    <scope>NUCLEOTIDE SEQUENCE [LARGE SCALE GENOMIC DNA]</scope>
    <source>
        <strain evidence="2">cv. PFS-1207/04</strain>
    </source>
</reference>
<gene>
    <name evidence="1" type="ORF">DY000_02021049</name>
</gene>
<comment type="caution">
    <text evidence="1">The sequence shown here is derived from an EMBL/GenBank/DDBJ whole genome shotgun (WGS) entry which is preliminary data.</text>
</comment>
<protein>
    <submittedName>
        <fullName evidence="1">Uncharacterized protein</fullName>
    </submittedName>
</protein>
<evidence type="ECO:0000313" key="1">
    <source>
        <dbReference type="EMBL" id="KAF3591102.1"/>
    </source>
</evidence>
<accession>A0ABQ7E228</accession>
<keyword evidence="2" id="KW-1185">Reference proteome</keyword>